<dbReference type="NCBIfam" id="TIGR00536">
    <property type="entry name" value="hemK_fam"/>
    <property type="match status" value="1"/>
</dbReference>
<dbReference type="InterPro" id="IPR002052">
    <property type="entry name" value="DNA_methylase_N6_adenine_CS"/>
</dbReference>
<evidence type="ECO:0000313" key="6">
    <source>
        <dbReference type="Proteomes" id="UP000024842"/>
    </source>
</evidence>
<dbReference type="GO" id="GO:0008276">
    <property type="term" value="F:protein methyltransferase activity"/>
    <property type="evidence" value="ECO:0007669"/>
    <property type="project" value="InterPro"/>
</dbReference>
<dbReference type="GO" id="GO:0003676">
    <property type="term" value="F:nucleic acid binding"/>
    <property type="evidence" value="ECO:0007669"/>
    <property type="project" value="InterPro"/>
</dbReference>
<dbReference type="PROSITE" id="PS00092">
    <property type="entry name" value="N6_MTASE"/>
    <property type="match status" value="1"/>
</dbReference>
<protein>
    <submittedName>
        <fullName evidence="5">Release factor glutamine methyltransferase</fullName>
    </submittedName>
</protein>
<dbReference type="InterPro" id="IPR004556">
    <property type="entry name" value="HemK-like"/>
</dbReference>
<evidence type="ECO:0000256" key="1">
    <source>
        <dbReference type="ARBA" id="ARBA00022603"/>
    </source>
</evidence>
<keyword evidence="1 5" id="KW-0489">Methyltransferase</keyword>
<dbReference type="PANTHER" id="PTHR18895:SF74">
    <property type="entry name" value="MTRF1L RELEASE FACTOR GLUTAMINE METHYLTRANSFERASE"/>
    <property type="match status" value="1"/>
</dbReference>
<organism evidence="5 6">
    <name type="scientific">Holospora elegans E1</name>
    <dbReference type="NCBI Taxonomy" id="1427503"/>
    <lineage>
        <taxon>Bacteria</taxon>
        <taxon>Pseudomonadati</taxon>
        <taxon>Pseudomonadota</taxon>
        <taxon>Alphaproteobacteria</taxon>
        <taxon>Holosporales</taxon>
        <taxon>Holosporaceae</taxon>
        <taxon>Holospora</taxon>
    </lineage>
</organism>
<dbReference type="Gene3D" id="3.40.50.150">
    <property type="entry name" value="Vaccinia Virus protein VP39"/>
    <property type="match status" value="1"/>
</dbReference>
<dbReference type="EMBL" id="BAUP01000026">
    <property type="protein sequence ID" value="GAJ45775.1"/>
    <property type="molecule type" value="Genomic_DNA"/>
</dbReference>
<dbReference type="AlphaFoldDB" id="A0A023DXV5"/>
<evidence type="ECO:0000313" key="5">
    <source>
        <dbReference type="EMBL" id="GAJ45775.1"/>
    </source>
</evidence>
<dbReference type="GO" id="GO:0032259">
    <property type="term" value="P:methylation"/>
    <property type="evidence" value="ECO:0007669"/>
    <property type="project" value="UniProtKB-KW"/>
</dbReference>
<dbReference type="PANTHER" id="PTHR18895">
    <property type="entry name" value="HEMK METHYLTRANSFERASE"/>
    <property type="match status" value="1"/>
</dbReference>
<dbReference type="SUPFAM" id="SSF53335">
    <property type="entry name" value="S-adenosyl-L-methionine-dependent methyltransferases"/>
    <property type="match status" value="1"/>
</dbReference>
<dbReference type="STRING" id="1427503.HE1_00084"/>
<evidence type="ECO:0000256" key="3">
    <source>
        <dbReference type="ARBA" id="ARBA00022691"/>
    </source>
</evidence>
<evidence type="ECO:0000256" key="2">
    <source>
        <dbReference type="ARBA" id="ARBA00022679"/>
    </source>
</evidence>
<accession>A0A023DXV5</accession>
<dbReference type="InterPro" id="IPR025714">
    <property type="entry name" value="Methyltranfer_dom"/>
</dbReference>
<sequence length="286" mass="32777">MSNSFHEKAIQLAKQFVCHKGVPFEVGYRWGKNFLQEAFDLSPSQWAYKMFDVCPLHAELDKWVQEFITKHKPLSRSTQRRFFWNQWFALNEFTLDPRPETEGIVSLILNRKTEVNTVLDLGTGSGCILLSFLEAFPKAKGLGVDIQSDALTVAHQNAFQLGIGHRVQWICSNWYTNLETNAIKKNSFDLIVSNPPYIPSSQWIKLPPEVRFWDPKVALDGGKYGITPYKTIIPGAKQWLTYGGVLALEISSNAWLPFLISLGKQYFSKVSVFLDDFGRNRYLILY</sequence>
<dbReference type="InterPro" id="IPR050320">
    <property type="entry name" value="N5-glutamine_MTase"/>
</dbReference>
<dbReference type="CDD" id="cd02440">
    <property type="entry name" value="AdoMet_MTases"/>
    <property type="match status" value="1"/>
</dbReference>
<dbReference type="RefSeq" id="WP_052567130.1">
    <property type="nucleotide sequence ID" value="NZ_BAUP01000026.1"/>
</dbReference>
<name>A0A023DXV5_9PROT</name>
<keyword evidence="3" id="KW-0949">S-adenosyl-L-methionine</keyword>
<gene>
    <name evidence="5" type="ORF">HE1_00084</name>
</gene>
<reference evidence="5 6" key="1">
    <citation type="journal article" date="2014" name="FEMS Microbiol. Lett.">
        <title>Draft genome sequences of three Holospora species (Holospora obtusa, Holospora undulata, and Holospora elegans), endonuclear symbiotic bacteria of the ciliate Paramecium caudatum.</title>
        <authorList>
            <person name="Dohra H."/>
            <person name="Tanaka K."/>
            <person name="Suzuki T."/>
            <person name="Fujishima M."/>
            <person name="Suzuki H."/>
        </authorList>
    </citation>
    <scope>NUCLEOTIDE SEQUENCE [LARGE SCALE GENOMIC DNA]</scope>
    <source>
        <strain evidence="5 6">E1</strain>
    </source>
</reference>
<proteinExistence type="predicted"/>
<keyword evidence="6" id="KW-1185">Reference proteome</keyword>
<keyword evidence="2 5" id="KW-0808">Transferase</keyword>
<dbReference type="InterPro" id="IPR029063">
    <property type="entry name" value="SAM-dependent_MTases_sf"/>
</dbReference>
<feature type="domain" description="Methyltransferase" evidence="4">
    <location>
        <begin position="117"/>
        <end position="194"/>
    </location>
</feature>
<comment type="caution">
    <text evidence="5">The sequence shown here is derived from an EMBL/GenBank/DDBJ whole genome shotgun (WGS) entry which is preliminary data.</text>
</comment>
<dbReference type="OrthoDB" id="9800643at2"/>
<evidence type="ECO:0000259" key="4">
    <source>
        <dbReference type="Pfam" id="PF13847"/>
    </source>
</evidence>
<dbReference type="Proteomes" id="UP000024842">
    <property type="component" value="Unassembled WGS sequence"/>
</dbReference>
<dbReference type="Pfam" id="PF13847">
    <property type="entry name" value="Methyltransf_31"/>
    <property type="match status" value="1"/>
</dbReference>